<dbReference type="GO" id="GO:0030896">
    <property type="term" value="C:checkpoint clamp complex"/>
    <property type="evidence" value="ECO:0007669"/>
    <property type="project" value="InterPro"/>
</dbReference>
<accession>A0AA85KAH9</accession>
<dbReference type="PANTHER" id="PTHR15237:SF0">
    <property type="entry name" value="CELL CYCLE CHECKPOINT CONTROL PROTEIN"/>
    <property type="match status" value="1"/>
</dbReference>
<evidence type="ECO:0000313" key="2">
    <source>
        <dbReference type="WBParaSite" id="TREG1_72610.1"/>
    </source>
</evidence>
<dbReference type="Pfam" id="PF04139">
    <property type="entry name" value="Rad9"/>
    <property type="match status" value="1"/>
</dbReference>
<name>A0AA85KAH9_TRIRE</name>
<dbReference type="Gene3D" id="3.70.10.10">
    <property type="match status" value="1"/>
</dbReference>
<reference evidence="1" key="1">
    <citation type="submission" date="2022-06" db="EMBL/GenBank/DDBJ databases">
        <authorList>
            <person name="Berger JAMES D."/>
            <person name="Berger JAMES D."/>
        </authorList>
    </citation>
    <scope>NUCLEOTIDE SEQUENCE [LARGE SCALE GENOMIC DNA]</scope>
</reference>
<dbReference type="GO" id="GO:0071479">
    <property type="term" value="P:cellular response to ionizing radiation"/>
    <property type="evidence" value="ECO:0007669"/>
    <property type="project" value="TreeGrafter"/>
</dbReference>
<dbReference type="GO" id="GO:0031573">
    <property type="term" value="P:mitotic intra-S DNA damage checkpoint signaling"/>
    <property type="evidence" value="ECO:0007669"/>
    <property type="project" value="TreeGrafter"/>
</dbReference>
<dbReference type="WBParaSite" id="TREG1_72610.1">
    <property type="protein sequence ID" value="TREG1_72610.1"/>
    <property type="gene ID" value="TREG1_72610"/>
</dbReference>
<proteinExistence type="predicted"/>
<dbReference type="GO" id="GO:0000076">
    <property type="term" value="P:DNA replication checkpoint signaling"/>
    <property type="evidence" value="ECO:0007669"/>
    <property type="project" value="TreeGrafter"/>
</dbReference>
<protein>
    <recommendedName>
        <fullName evidence="3">Cell cycle checkpoint control protein RAD9A</fullName>
    </recommendedName>
</protein>
<dbReference type="PANTHER" id="PTHR15237">
    <property type="entry name" value="DNA REPAIR PROTEIN RAD9"/>
    <property type="match status" value="1"/>
</dbReference>
<dbReference type="AlphaFoldDB" id="A0AA85KAH9"/>
<dbReference type="SUPFAM" id="SSF55979">
    <property type="entry name" value="DNA clamp"/>
    <property type="match status" value="1"/>
</dbReference>
<dbReference type="GO" id="GO:0006281">
    <property type="term" value="P:DNA repair"/>
    <property type="evidence" value="ECO:0007669"/>
    <property type="project" value="TreeGrafter"/>
</dbReference>
<keyword evidence="1" id="KW-1185">Reference proteome</keyword>
<evidence type="ECO:0000313" key="1">
    <source>
        <dbReference type="Proteomes" id="UP000050795"/>
    </source>
</evidence>
<dbReference type="Proteomes" id="UP000050795">
    <property type="component" value="Unassembled WGS sequence"/>
</dbReference>
<dbReference type="InterPro" id="IPR007268">
    <property type="entry name" value="Rad9/Ddc1"/>
</dbReference>
<sequence length="155" mass="17459">MKVVLQPTELKVLVRAINSLAKLGHEIYFECGTDDLSIKTVNSSRSAFAVIHFKQIFFDKFASTLPNGSVQRFKVPSSSCTNVFRLTSALEKSVLKCKMFLSTEETILTVQYFCKFGIVKTYNMSIIDCEQLEAVYSLECSANHLLISARLLGKW</sequence>
<reference evidence="2" key="2">
    <citation type="submission" date="2023-11" db="UniProtKB">
        <authorList>
            <consortium name="WormBaseParasite"/>
        </authorList>
    </citation>
    <scope>IDENTIFICATION</scope>
</reference>
<evidence type="ECO:0008006" key="3">
    <source>
        <dbReference type="Google" id="ProtNLM"/>
    </source>
</evidence>
<dbReference type="InterPro" id="IPR046938">
    <property type="entry name" value="DNA_clamp_sf"/>
</dbReference>
<organism evidence="1 2">
    <name type="scientific">Trichobilharzia regenti</name>
    <name type="common">Nasal bird schistosome</name>
    <dbReference type="NCBI Taxonomy" id="157069"/>
    <lineage>
        <taxon>Eukaryota</taxon>
        <taxon>Metazoa</taxon>
        <taxon>Spiralia</taxon>
        <taxon>Lophotrochozoa</taxon>
        <taxon>Platyhelminthes</taxon>
        <taxon>Trematoda</taxon>
        <taxon>Digenea</taxon>
        <taxon>Strigeidida</taxon>
        <taxon>Schistosomatoidea</taxon>
        <taxon>Schistosomatidae</taxon>
        <taxon>Trichobilharzia</taxon>
    </lineage>
</organism>